<proteinExistence type="predicted"/>
<dbReference type="Gramene" id="RZC58037">
    <property type="protein sequence ID" value="RZC58037"/>
    <property type="gene ID" value="C5167_005337"/>
</dbReference>
<name>A0A4Y7JB51_PAPSO</name>
<gene>
    <name evidence="1" type="ORF">C5167_005337</name>
</gene>
<keyword evidence="2" id="KW-1185">Reference proteome</keyword>
<evidence type="ECO:0000313" key="2">
    <source>
        <dbReference type="Proteomes" id="UP000316621"/>
    </source>
</evidence>
<evidence type="ECO:0000313" key="1">
    <source>
        <dbReference type="EMBL" id="RZC58037.1"/>
    </source>
</evidence>
<protein>
    <submittedName>
        <fullName evidence="1">Uncharacterized protein</fullName>
    </submittedName>
</protein>
<accession>A0A4Y7JB51</accession>
<dbReference type="Proteomes" id="UP000316621">
    <property type="component" value="Chromosome 4"/>
</dbReference>
<reference evidence="1 2" key="1">
    <citation type="journal article" date="2018" name="Science">
        <title>The opium poppy genome and morphinan production.</title>
        <authorList>
            <person name="Guo L."/>
            <person name="Winzer T."/>
            <person name="Yang X."/>
            <person name="Li Y."/>
            <person name="Ning Z."/>
            <person name="He Z."/>
            <person name="Teodor R."/>
            <person name="Lu Y."/>
            <person name="Bowser T.A."/>
            <person name="Graham I.A."/>
            <person name="Ye K."/>
        </authorList>
    </citation>
    <scope>NUCLEOTIDE SEQUENCE [LARGE SCALE GENOMIC DNA]</scope>
    <source>
        <strain evidence="2">cv. HN1</strain>
        <tissue evidence="1">Leaves</tissue>
    </source>
</reference>
<sequence>MQIGIGMRRGFVWECHGGDSKNSIKHYDNSSQNNNKGWYCTVEAMTELTELTILQDKLKWIAFCEDSVNYGPGTDADDGRGGINYLSFEYHGLPYLFCCFCHQLRHRQVERADYLQAQQLVQHEPAILFPPEFQPPLLVSEDETEDSGSDGDISSPIYRKVLPMYFLPQQDAMDIESGSSQAHRHLAFATAIYNS</sequence>
<dbReference type="AlphaFoldDB" id="A0A4Y7JB51"/>
<organism evidence="1 2">
    <name type="scientific">Papaver somniferum</name>
    <name type="common">Opium poppy</name>
    <dbReference type="NCBI Taxonomy" id="3469"/>
    <lineage>
        <taxon>Eukaryota</taxon>
        <taxon>Viridiplantae</taxon>
        <taxon>Streptophyta</taxon>
        <taxon>Embryophyta</taxon>
        <taxon>Tracheophyta</taxon>
        <taxon>Spermatophyta</taxon>
        <taxon>Magnoliopsida</taxon>
        <taxon>Ranunculales</taxon>
        <taxon>Papaveraceae</taxon>
        <taxon>Papaveroideae</taxon>
        <taxon>Papaver</taxon>
    </lineage>
</organism>
<dbReference type="EMBL" id="CM010718">
    <property type="protein sequence ID" value="RZC58037.1"/>
    <property type="molecule type" value="Genomic_DNA"/>
</dbReference>